<feature type="domain" description="Lipase" evidence="5">
    <location>
        <begin position="2"/>
        <end position="116"/>
    </location>
</feature>
<proteinExistence type="inferred from homology"/>
<protein>
    <submittedName>
        <fullName evidence="6">Pancreatic triacylglycerol lipase</fullName>
    </submittedName>
</protein>
<reference evidence="6 7" key="1">
    <citation type="submission" date="2013-11" db="EMBL/GenBank/DDBJ databases">
        <title>Genome sequencing of Stegodyphus mimosarum.</title>
        <authorList>
            <person name="Bechsgaard J."/>
        </authorList>
    </citation>
    <scope>NUCLEOTIDE SEQUENCE [LARGE SCALE GENOMIC DNA]</scope>
</reference>
<evidence type="ECO:0000256" key="1">
    <source>
        <dbReference type="ARBA" id="ARBA00004613"/>
    </source>
</evidence>
<dbReference type="OrthoDB" id="6421938at2759"/>
<dbReference type="PANTHER" id="PTHR11610:SF173">
    <property type="entry name" value="LIPASE DOMAIN-CONTAINING PROTEIN-RELATED"/>
    <property type="match status" value="1"/>
</dbReference>
<gene>
    <name evidence="6" type="ORF">X975_00809</name>
</gene>
<dbReference type="Proteomes" id="UP000054359">
    <property type="component" value="Unassembled WGS sequence"/>
</dbReference>
<dbReference type="InterPro" id="IPR029058">
    <property type="entry name" value="AB_hydrolase_fold"/>
</dbReference>
<comment type="subcellular location">
    <subcellularLocation>
        <location evidence="1">Secreted</location>
    </subcellularLocation>
</comment>
<accession>A0A087TEY2</accession>
<dbReference type="STRING" id="407821.A0A087TEY2"/>
<comment type="similarity">
    <text evidence="2 4">Belongs to the AB hydrolase superfamily. Lipase family.</text>
</comment>
<evidence type="ECO:0000259" key="5">
    <source>
        <dbReference type="Pfam" id="PF00151"/>
    </source>
</evidence>
<dbReference type="InterPro" id="IPR000734">
    <property type="entry name" value="TAG_lipase"/>
</dbReference>
<dbReference type="GO" id="GO:0005615">
    <property type="term" value="C:extracellular space"/>
    <property type="evidence" value="ECO:0007669"/>
    <property type="project" value="TreeGrafter"/>
</dbReference>
<dbReference type="PANTHER" id="PTHR11610">
    <property type="entry name" value="LIPASE"/>
    <property type="match status" value="1"/>
</dbReference>
<dbReference type="SUPFAM" id="SSF53474">
    <property type="entry name" value="alpha/beta-Hydrolases"/>
    <property type="match status" value="1"/>
</dbReference>
<dbReference type="EMBL" id="KK114901">
    <property type="protein sequence ID" value="KFM63671.1"/>
    <property type="molecule type" value="Genomic_DNA"/>
</dbReference>
<evidence type="ECO:0000256" key="4">
    <source>
        <dbReference type="RuleBase" id="RU004262"/>
    </source>
</evidence>
<name>A0A087TEY2_STEMI</name>
<evidence type="ECO:0000256" key="2">
    <source>
        <dbReference type="ARBA" id="ARBA00010701"/>
    </source>
</evidence>
<organism evidence="6 7">
    <name type="scientific">Stegodyphus mimosarum</name>
    <name type="common">African social velvet spider</name>
    <dbReference type="NCBI Taxonomy" id="407821"/>
    <lineage>
        <taxon>Eukaryota</taxon>
        <taxon>Metazoa</taxon>
        <taxon>Ecdysozoa</taxon>
        <taxon>Arthropoda</taxon>
        <taxon>Chelicerata</taxon>
        <taxon>Arachnida</taxon>
        <taxon>Araneae</taxon>
        <taxon>Araneomorphae</taxon>
        <taxon>Entelegynae</taxon>
        <taxon>Eresoidea</taxon>
        <taxon>Eresidae</taxon>
        <taxon>Stegodyphus</taxon>
    </lineage>
</organism>
<sequence length="162" mass="18149">MKRMANTWDLDHKLVHIIGHGLGAHASGYAGKWFQNRQKEVIDRITGLDPSGPFFNGVQKVVRLDKDDASFVDVIHTNSDGNRLMGYGLTEPIGHLDFYPNGGELQPGCETEVNATAETITDVLSYMKSSSLIHVFDQTTITRSTVRLVDSLHYFEAERREN</sequence>
<dbReference type="AlphaFoldDB" id="A0A087TEY2"/>
<dbReference type="GO" id="GO:0016042">
    <property type="term" value="P:lipid catabolic process"/>
    <property type="evidence" value="ECO:0007669"/>
    <property type="project" value="TreeGrafter"/>
</dbReference>
<feature type="non-terminal residue" evidence="6">
    <location>
        <position position="162"/>
    </location>
</feature>
<keyword evidence="7" id="KW-1185">Reference proteome</keyword>
<dbReference type="Gene3D" id="3.40.50.1820">
    <property type="entry name" value="alpha/beta hydrolase"/>
    <property type="match status" value="1"/>
</dbReference>
<dbReference type="InterPro" id="IPR013818">
    <property type="entry name" value="Lipase"/>
</dbReference>
<evidence type="ECO:0000313" key="7">
    <source>
        <dbReference type="Proteomes" id="UP000054359"/>
    </source>
</evidence>
<dbReference type="Pfam" id="PF00151">
    <property type="entry name" value="Lipase"/>
    <property type="match status" value="1"/>
</dbReference>
<keyword evidence="3" id="KW-0964">Secreted</keyword>
<evidence type="ECO:0000313" key="6">
    <source>
        <dbReference type="EMBL" id="KFM63671.1"/>
    </source>
</evidence>
<dbReference type="GO" id="GO:0016298">
    <property type="term" value="F:lipase activity"/>
    <property type="evidence" value="ECO:0007669"/>
    <property type="project" value="InterPro"/>
</dbReference>
<evidence type="ECO:0000256" key="3">
    <source>
        <dbReference type="ARBA" id="ARBA00022525"/>
    </source>
</evidence>